<evidence type="ECO:0000313" key="1">
    <source>
        <dbReference type="EMBL" id="KAK3081935.1"/>
    </source>
</evidence>
<gene>
    <name evidence="1" type="ORF">LTS18_011413</name>
</gene>
<dbReference type="EMBL" id="JAWDJW010000033">
    <property type="protein sequence ID" value="KAK3081935.1"/>
    <property type="molecule type" value="Genomic_DNA"/>
</dbReference>
<organism evidence="1 2">
    <name type="scientific">Coniosporium uncinatum</name>
    <dbReference type="NCBI Taxonomy" id="93489"/>
    <lineage>
        <taxon>Eukaryota</taxon>
        <taxon>Fungi</taxon>
        <taxon>Dikarya</taxon>
        <taxon>Ascomycota</taxon>
        <taxon>Pezizomycotina</taxon>
        <taxon>Dothideomycetes</taxon>
        <taxon>Dothideomycetes incertae sedis</taxon>
        <taxon>Coniosporium</taxon>
    </lineage>
</organism>
<dbReference type="Proteomes" id="UP001186974">
    <property type="component" value="Unassembled WGS sequence"/>
</dbReference>
<protein>
    <submittedName>
        <fullName evidence="1">Uncharacterized protein</fullName>
    </submittedName>
</protein>
<accession>A0ACC3DZD8</accession>
<keyword evidence="2" id="KW-1185">Reference proteome</keyword>
<comment type="caution">
    <text evidence="1">The sequence shown here is derived from an EMBL/GenBank/DDBJ whole genome shotgun (WGS) entry which is preliminary data.</text>
</comment>
<proteinExistence type="predicted"/>
<reference evidence="1" key="1">
    <citation type="submission" date="2024-09" db="EMBL/GenBank/DDBJ databases">
        <title>Black Yeasts Isolated from many extreme environments.</title>
        <authorList>
            <person name="Coleine C."/>
            <person name="Stajich J.E."/>
            <person name="Selbmann L."/>
        </authorList>
    </citation>
    <scope>NUCLEOTIDE SEQUENCE</scope>
    <source>
        <strain evidence="1">CCFEE 5737</strain>
    </source>
</reference>
<name>A0ACC3DZD8_9PEZI</name>
<evidence type="ECO:0000313" key="2">
    <source>
        <dbReference type="Proteomes" id="UP001186974"/>
    </source>
</evidence>
<sequence>MSDTYDQNGIRFTDFHAAAACSPSRAMLMTGTDHHIAGLGNLIEWTNISGQNDPSGKMSTAPQRGMPGYEGYLNERVAALPELLRDAGYLTLMSGKWHLGLTEEHSPKARGFERSLAHLPACSNHYAYEPQLERPPADEADRTPDFMTMSYIALHREDGELVRKLPDNWYSSDGYGDKMVEYLQERTKKSDDRPFFAYLPFTAPHWPLQAPQEYIKHYRGVYDDGPDALRQKRLQKLKDLGMVDENVEAHPVVADEVKEWSNTSQTERAASSRAMECFAGMVECIDANVGKVVKHLEESGELDNTFICFMSDNGAEGAAYEAYPIVQGQMMQHLKKYYNNSLDNLGNGDSFIWYGPRWAQAATAPSRLYKAYTTEGGVRVPFLAQFPKTVRQAKPELHNNSITHAFSTIMDIVPTILDMAGVPHPSSSTKNGTYQGREVVPMRGTSLIPFIHGTSPSIHPTDHIHGWETCGRAAVRKGEWKIVFIPKPKGPEKWQLYNLKRDPGELHDLSEQEPERMKMLLKEWDRYVLETGVVPLAPELGEWLEAREEQMVENAWIEYEYWHEGARDDPENFTRKPWRMERVVRPMA</sequence>